<dbReference type="RefSeq" id="WP_344022095.1">
    <property type="nucleotide sequence ID" value="NZ_BAAABX010000019.1"/>
</dbReference>
<evidence type="ECO:0000313" key="2">
    <source>
        <dbReference type="Proteomes" id="UP001500879"/>
    </source>
</evidence>
<comment type="caution">
    <text evidence="1">The sequence shown here is derived from an EMBL/GenBank/DDBJ whole genome shotgun (WGS) entry which is preliminary data.</text>
</comment>
<dbReference type="InterPro" id="IPR036249">
    <property type="entry name" value="Thioredoxin-like_sf"/>
</dbReference>
<reference evidence="2" key="1">
    <citation type="journal article" date="2019" name="Int. J. Syst. Evol. Microbiol.">
        <title>The Global Catalogue of Microorganisms (GCM) 10K type strain sequencing project: providing services to taxonomists for standard genome sequencing and annotation.</title>
        <authorList>
            <consortium name="The Broad Institute Genomics Platform"/>
            <consortium name="The Broad Institute Genome Sequencing Center for Infectious Disease"/>
            <person name="Wu L."/>
            <person name="Ma J."/>
        </authorList>
    </citation>
    <scope>NUCLEOTIDE SEQUENCE [LARGE SCALE GENOMIC DNA]</scope>
    <source>
        <strain evidence="2">JCM 4788</strain>
    </source>
</reference>
<sequence>MGTSTMGTSTMGAPAPGTVTVWSDIGCPWASLALHTLRAAARARGRELLVDHRAFPLELFNAEPTPKYIVEPEVIVIGALRPELGWRVWSGREADYPSTTLPAMEAVQAAKAPEVGGLRASDELDAALRHAFYAESRCISVLPVILEIAGDCPAVDARALGDALARGAGRAEVFGQWRTARGPDIAGSPQLFAPGGWSAHNPGARFTWTGDPRTGGLPRLTAYSPRWAEELLESLDRPEPETASAAVHASP</sequence>
<dbReference type="Gene3D" id="3.40.30.10">
    <property type="entry name" value="Glutaredoxin"/>
    <property type="match status" value="1"/>
</dbReference>
<accession>A0ABP3ID78</accession>
<dbReference type="Proteomes" id="UP001500879">
    <property type="component" value="Unassembled WGS sequence"/>
</dbReference>
<proteinExistence type="predicted"/>
<evidence type="ECO:0008006" key="3">
    <source>
        <dbReference type="Google" id="ProtNLM"/>
    </source>
</evidence>
<name>A0ABP3ID78_9ACTN</name>
<evidence type="ECO:0000313" key="1">
    <source>
        <dbReference type="EMBL" id="GAA0398422.1"/>
    </source>
</evidence>
<gene>
    <name evidence="1" type="ORF">GCM10010357_19430</name>
</gene>
<protein>
    <recommendedName>
        <fullName evidence="3">Dithiol-disulfide isomerase</fullName>
    </recommendedName>
</protein>
<dbReference type="EMBL" id="BAAABX010000019">
    <property type="protein sequence ID" value="GAA0398422.1"/>
    <property type="molecule type" value="Genomic_DNA"/>
</dbReference>
<keyword evidence="2" id="KW-1185">Reference proteome</keyword>
<dbReference type="SUPFAM" id="SSF52833">
    <property type="entry name" value="Thioredoxin-like"/>
    <property type="match status" value="1"/>
</dbReference>
<organism evidence="1 2">
    <name type="scientific">Streptomyces luteireticuli</name>
    <dbReference type="NCBI Taxonomy" id="173858"/>
    <lineage>
        <taxon>Bacteria</taxon>
        <taxon>Bacillati</taxon>
        <taxon>Actinomycetota</taxon>
        <taxon>Actinomycetes</taxon>
        <taxon>Kitasatosporales</taxon>
        <taxon>Streptomycetaceae</taxon>
        <taxon>Streptomyces</taxon>
    </lineage>
</organism>